<name>A0AA88P606_9TELE</name>
<organism evidence="3 4">
    <name type="scientific">Cirrhinus molitorella</name>
    <name type="common">mud carp</name>
    <dbReference type="NCBI Taxonomy" id="172907"/>
    <lineage>
        <taxon>Eukaryota</taxon>
        <taxon>Metazoa</taxon>
        <taxon>Chordata</taxon>
        <taxon>Craniata</taxon>
        <taxon>Vertebrata</taxon>
        <taxon>Euteleostomi</taxon>
        <taxon>Actinopterygii</taxon>
        <taxon>Neopterygii</taxon>
        <taxon>Teleostei</taxon>
        <taxon>Ostariophysi</taxon>
        <taxon>Cypriniformes</taxon>
        <taxon>Cyprinidae</taxon>
        <taxon>Labeoninae</taxon>
        <taxon>Labeonini</taxon>
        <taxon>Cirrhinus</taxon>
    </lineage>
</organism>
<protein>
    <recommendedName>
        <fullName evidence="5">Secreted protein</fullName>
    </recommendedName>
</protein>
<comment type="caution">
    <text evidence="3">The sequence shown here is derived from an EMBL/GenBank/DDBJ whole genome shotgun (WGS) entry which is preliminary data.</text>
</comment>
<feature type="region of interest" description="Disordered" evidence="1">
    <location>
        <begin position="29"/>
        <end position="67"/>
    </location>
</feature>
<accession>A0AA88P606</accession>
<evidence type="ECO:0000313" key="3">
    <source>
        <dbReference type="EMBL" id="KAK2874428.1"/>
    </source>
</evidence>
<dbReference type="EMBL" id="JAUYZG010000021">
    <property type="protein sequence ID" value="KAK2874428.1"/>
    <property type="molecule type" value="Genomic_DNA"/>
</dbReference>
<evidence type="ECO:0000256" key="2">
    <source>
        <dbReference type="SAM" id="SignalP"/>
    </source>
</evidence>
<reference evidence="3" key="1">
    <citation type="submission" date="2023-08" db="EMBL/GenBank/DDBJ databases">
        <title>Chromosome-level Genome Assembly of mud carp (Cirrhinus molitorella).</title>
        <authorList>
            <person name="Liu H."/>
        </authorList>
    </citation>
    <scope>NUCLEOTIDE SEQUENCE</scope>
    <source>
        <strain evidence="3">Prfri</strain>
        <tissue evidence="3">Muscle</tissue>
    </source>
</reference>
<keyword evidence="2" id="KW-0732">Signal</keyword>
<feature type="signal peptide" evidence="2">
    <location>
        <begin position="1"/>
        <end position="29"/>
    </location>
</feature>
<sequence>MRVGLAMQAEMRAVLLAPVLSAACQSLLGQPEPREQSGTGPKSRGGEWVSITVSSSQGRKSPPTSPTCAFTGADIWAALELSSN</sequence>
<dbReference type="PROSITE" id="PS51257">
    <property type="entry name" value="PROKAR_LIPOPROTEIN"/>
    <property type="match status" value="1"/>
</dbReference>
<gene>
    <name evidence="3" type="ORF">Q8A67_021581</name>
</gene>
<evidence type="ECO:0000313" key="4">
    <source>
        <dbReference type="Proteomes" id="UP001187343"/>
    </source>
</evidence>
<proteinExistence type="predicted"/>
<feature type="chain" id="PRO_5041710948" description="Secreted protein" evidence="2">
    <location>
        <begin position="30"/>
        <end position="84"/>
    </location>
</feature>
<keyword evidence="4" id="KW-1185">Reference proteome</keyword>
<dbReference type="Proteomes" id="UP001187343">
    <property type="component" value="Unassembled WGS sequence"/>
</dbReference>
<dbReference type="AlphaFoldDB" id="A0AA88P606"/>
<evidence type="ECO:0008006" key="5">
    <source>
        <dbReference type="Google" id="ProtNLM"/>
    </source>
</evidence>
<evidence type="ECO:0000256" key="1">
    <source>
        <dbReference type="SAM" id="MobiDB-lite"/>
    </source>
</evidence>